<dbReference type="InterPro" id="IPR029063">
    <property type="entry name" value="SAM-dependent_MTases_sf"/>
</dbReference>
<reference evidence="8" key="1">
    <citation type="submission" date="2018-06" db="EMBL/GenBank/DDBJ databases">
        <authorList>
            <person name="Zhirakovskaya E."/>
        </authorList>
    </citation>
    <scope>NUCLEOTIDE SEQUENCE</scope>
</reference>
<dbReference type="SUPFAM" id="SSF53335">
    <property type="entry name" value="S-adenosyl-L-methionine-dependent methyltransferases"/>
    <property type="match status" value="1"/>
</dbReference>
<feature type="domain" description="RlmI-like PUA" evidence="7">
    <location>
        <begin position="8"/>
        <end position="74"/>
    </location>
</feature>
<dbReference type="Pfam" id="PF17785">
    <property type="entry name" value="PUA_3"/>
    <property type="match status" value="1"/>
</dbReference>
<protein>
    <submittedName>
        <fullName evidence="8">23S rRNA (Cytosine(1962)-C(5))-methyltransferase</fullName>
        <ecNumber evidence="8">2.1.1.191</ecNumber>
    </submittedName>
</protein>
<evidence type="ECO:0000256" key="4">
    <source>
        <dbReference type="ARBA" id="ARBA00022679"/>
    </source>
</evidence>
<dbReference type="PANTHER" id="PTHR42873:SF1">
    <property type="entry name" value="S-ADENOSYLMETHIONINE-DEPENDENT METHYLTRANSFERASE DOMAIN-CONTAINING PROTEIN"/>
    <property type="match status" value="1"/>
</dbReference>
<dbReference type="EMBL" id="UOFV01000156">
    <property type="protein sequence ID" value="VAW98924.1"/>
    <property type="molecule type" value="Genomic_DNA"/>
</dbReference>
<evidence type="ECO:0000256" key="3">
    <source>
        <dbReference type="ARBA" id="ARBA00022603"/>
    </source>
</evidence>
<evidence type="ECO:0000256" key="6">
    <source>
        <dbReference type="ARBA" id="ARBA00038091"/>
    </source>
</evidence>
<evidence type="ECO:0000256" key="2">
    <source>
        <dbReference type="ARBA" id="ARBA00022490"/>
    </source>
</evidence>
<dbReference type="SUPFAM" id="SSF88697">
    <property type="entry name" value="PUA domain-like"/>
    <property type="match status" value="1"/>
</dbReference>
<proteinExistence type="inferred from homology"/>
<comment type="subcellular location">
    <subcellularLocation>
        <location evidence="1">Cytoplasm</location>
    </subcellularLocation>
</comment>
<dbReference type="InterPro" id="IPR041532">
    <property type="entry name" value="RlmI-like_PUA"/>
</dbReference>
<evidence type="ECO:0000256" key="1">
    <source>
        <dbReference type="ARBA" id="ARBA00004496"/>
    </source>
</evidence>
<gene>
    <name evidence="8" type="ORF">MNBD_GAMMA19-979</name>
</gene>
<dbReference type="AlphaFoldDB" id="A0A3B1AY10"/>
<dbReference type="CDD" id="cd21153">
    <property type="entry name" value="PUA_RlmI"/>
    <property type="match status" value="1"/>
</dbReference>
<dbReference type="Gene3D" id="3.30.750.80">
    <property type="entry name" value="RNA methyltransferase domain (HRMD) like"/>
    <property type="match status" value="1"/>
</dbReference>
<dbReference type="Gene3D" id="2.30.130.10">
    <property type="entry name" value="PUA domain"/>
    <property type="match status" value="1"/>
</dbReference>
<dbReference type="GO" id="GO:0008168">
    <property type="term" value="F:methyltransferase activity"/>
    <property type="evidence" value="ECO:0007669"/>
    <property type="project" value="UniProtKB-KW"/>
</dbReference>
<dbReference type="EC" id="2.1.1.191" evidence="8"/>
<dbReference type="PROSITE" id="PS50890">
    <property type="entry name" value="PUA"/>
    <property type="match status" value="1"/>
</dbReference>
<organism evidence="8">
    <name type="scientific">hydrothermal vent metagenome</name>
    <dbReference type="NCBI Taxonomy" id="652676"/>
    <lineage>
        <taxon>unclassified sequences</taxon>
        <taxon>metagenomes</taxon>
        <taxon>ecological metagenomes</taxon>
    </lineage>
</organism>
<dbReference type="CDD" id="cd11572">
    <property type="entry name" value="RlmI_M_like"/>
    <property type="match status" value="1"/>
</dbReference>
<evidence type="ECO:0000256" key="5">
    <source>
        <dbReference type="ARBA" id="ARBA00022691"/>
    </source>
</evidence>
<keyword evidence="2" id="KW-0963">Cytoplasm</keyword>
<evidence type="ECO:0000313" key="8">
    <source>
        <dbReference type="EMBL" id="VAW98924.1"/>
    </source>
</evidence>
<feature type="non-terminal residue" evidence="8">
    <location>
        <position position="219"/>
    </location>
</feature>
<dbReference type="InterPro" id="IPR036974">
    <property type="entry name" value="PUA_sf"/>
</dbReference>
<dbReference type="GO" id="GO:0003723">
    <property type="term" value="F:RNA binding"/>
    <property type="evidence" value="ECO:0007669"/>
    <property type="project" value="InterPro"/>
</dbReference>
<sequence length="219" mass="24767">MSKTLPPLRLKKNEERRLKAGHLWVYSNEIDIDKTPLKDFSPGTAVSIEDSQGHVLGNAYVNPHSLISARLISRDTKYVLDQSLITHRLNIALSLREQCFSQPFYRLVHGEGDNLPGLIVDRFADVLVVQITTAGMEMQKQAIIAALEKTLKPVAIVLRNDSPSRKAEELDSYVETASGTLPESVLLEENNTRFEIDVLSGQKTGWFYDHRMNRARMQH</sequence>
<keyword evidence="3 8" id="KW-0489">Methyltransferase</keyword>
<keyword evidence="5" id="KW-0949">S-adenosyl-L-methionine</keyword>
<name>A0A3B1AY10_9ZZZZ</name>
<dbReference type="GO" id="GO:0032259">
    <property type="term" value="P:methylation"/>
    <property type="evidence" value="ECO:0007669"/>
    <property type="project" value="UniProtKB-KW"/>
</dbReference>
<comment type="similarity">
    <text evidence="6">Belongs to the methyltransferase superfamily. RlmI family.</text>
</comment>
<dbReference type="Gene3D" id="3.40.50.150">
    <property type="entry name" value="Vaccinia Virus protein VP39"/>
    <property type="match status" value="1"/>
</dbReference>
<keyword evidence="4 8" id="KW-0808">Transferase</keyword>
<dbReference type="PANTHER" id="PTHR42873">
    <property type="entry name" value="RIBOSOMAL RNA LARGE SUBUNIT METHYLTRANSFERASE"/>
    <property type="match status" value="1"/>
</dbReference>
<dbReference type="InterPro" id="IPR015947">
    <property type="entry name" value="PUA-like_sf"/>
</dbReference>
<evidence type="ECO:0000259" key="7">
    <source>
        <dbReference type="Pfam" id="PF17785"/>
    </source>
</evidence>
<accession>A0A3B1AY10</accession>